<proteinExistence type="inferred from homology"/>
<protein>
    <recommendedName>
        <fullName evidence="10">Hexosyltransferase</fullName>
        <ecNumber evidence="10">2.4.1.-</ecNumber>
    </recommendedName>
</protein>
<dbReference type="EC" id="2.4.1.-" evidence="10"/>
<evidence type="ECO:0000256" key="10">
    <source>
        <dbReference type="RuleBase" id="RU363063"/>
    </source>
</evidence>
<keyword evidence="4" id="KW-0808">Transferase</keyword>
<dbReference type="GO" id="GO:0016758">
    <property type="term" value="F:hexosyltransferase activity"/>
    <property type="evidence" value="ECO:0007669"/>
    <property type="project" value="InterPro"/>
</dbReference>
<evidence type="ECO:0000256" key="2">
    <source>
        <dbReference type="ARBA" id="ARBA00008661"/>
    </source>
</evidence>
<dbReference type="HOGENOM" id="CLU_869984_0_0_1"/>
<dbReference type="PaxDb" id="2903-EOD04247"/>
<dbReference type="Pfam" id="PF01762">
    <property type="entry name" value="Galactosyl_T"/>
    <property type="match status" value="1"/>
</dbReference>
<evidence type="ECO:0000256" key="8">
    <source>
        <dbReference type="ARBA" id="ARBA00023034"/>
    </source>
</evidence>
<dbReference type="InterPro" id="IPR002659">
    <property type="entry name" value="Glyco_trans_31"/>
</dbReference>
<keyword evidence="5" id="KW-0812">Transmembrane</keyword>
<evidence type="ECO:0000256" key="7">
    <source>
        <dbReference type="ARBA" id="ARBA00022989"/>
    </source>
</evidence>
<comment type="subcellular location">
    <subcellularLocation>
        <location evidence="1 10">Golgi apparatus membrane</location>
        <topology evidence="1 10">Single-pass type II membrane protein</topology>
    </subcellularLocation>
</comment>
<evidence type="ECO:0000256" key="5">
    <source>
        <dbReference type="ARBA" id="ARBA00022692"/>
    </source>
</evidence>
<name>A0A0D3HZ12_EMIH1</name>
<dbReference type="GO" id="GO:0000139">
    <property type="term" value="C:Golgi membrane"/>
    <property type="evidence" value="ECO:0007669"/>
    <property type="project" value="UniProtKB-SubCell"/>
</dbReference>
<evidence type="ECO:0000256" key="3">
    <source>
        <dbReference type="ARBA" id="ARBA00022676"/>
    </source>
</evidence>
<dbReference type="GeneID" id="17250355"/>
<evidence type="ECO:0000256" key="6">
    <source>
        <dbReference type="ARBA" id="ARBA00022968"/>
    </source>
</evidence>
<dbReference type="Proteomes" id="UP000013827">
    <property type="component" value="Unassembled WGS sequence"/>
</dbReference>
<keyword evidence="6" id="KW-0735">Signal-anchor</keyword>
<keyword evidence="8 10" id="KW-0333">Golgi apparatus</keyword>
<evidence type="ECO:0000256" key="4">
    <source>
        <dbReference type="ARBA" id="ARBA00022679"/>
    </source>
</evidence>
<dbReference type="AlphaFoldDB" id="A0A0D3HZ12"/>
<dbReference type="EnsemblProtists" id="EOD04247">
    <property type="protein sequence ID" value="EOD04247"/>
    <property type="gene ID" value="EMIHUDRAFT_221381"/>
</dbReference>
<accession>A0A0D3HZ12</accession>
<sequence length="320" mass="35580">MDNSSAPTMTSPDNPIHLLILVFSRPTERGAEQRAALRNAWAHDRRACGFFTVRFVLGGGNSSGTATAHNDTVVLDVGEGYSSLSLKVLAGFAWALGSAAPSFSHLLKTDDDSFVCVGGVLRWLERLPRRRRDSLYAGSPLAQRCAGKEHLPVLRQLALPRLLRDRKCRRGWRFPLTMHGAGYLLSRGTAVQVVRRAEALHPVPNAEDLTASRTDPHLLNRPRPSPEQQTKLLAQRCRQVVACGRHKRRANASCDDFRPMQSRRGADADREVADGRERGARCGLELPRSGSFSGSVRREWGLQWALAEIYAQERLVFQQE</sequence>
<comment type="similarity">
    <text evidence="2 10">Belongs to the glycosyltransferase 31 family.</text>
</comment>
<evidence type="ECO:0000313" key="12">
    <source>
        <dbReference type="EnsemblProtists" id="EOD04247"/>
    </source>
</evidence>
<dbReference type="PANTHER" id="PTHR11214">
    <property type="entry name" value="BETA-1,3-N-ACETYLGLUCOSAMINYLTRANSFERASE"/>
    <property type="match status" value="1"/>
</dbReference>
<dbReference type="PANTHER" id="PTHR11214:SF3">
    <property type="entry name" value="BETA-1,3-GALACTOSYLTRANSFERASE 6"/>
    <property type="match status" value="1"/>
</dbReference>
<keyword evidence="13" id="KW-1185">Reference proteome</keyword>
<dbReference type="KEGG" id="ehx:EMIHUDRAFT_221381"/>
<evidence type="ECO:0000313" key="13">
    <source>
        <dbReference type="Proteomes" id="UP000013827"/>
    </source>
</evidence>
<feature type="region of interest" description="Disordered" evidence="11">
    <location>
        <begin position="207"/>
        <end position="229"/>
    </location>
</feature>
<reference evidence="13" key="1">
    <citation type="journal article" date="2013" name="Nature">
        <title>Pan genome of the phytoplankton Emiliania underpins its global distribution.</title>
        <authorList>
            <person name="Read B.A."/>
            <person name="Kegel J."/>
            <person name="Klute M.J."/>
            <person name="Kuo A."/>
            <person name="Lefebvre S.C."/>
            <person name="Maumus F."/>
            <person name="Mayer C."/>
            <person name="Miller J."/>
            <person name="Monier A."/>
            <person name="Salamov A."/>
            <person name="Young J."/>
            <person name="Aguilar M."/>
            <person name="Claverie J.M."/>
            <person name="Frickenhaus S."/>
            <person name="Gonzalez K."/>
            <person name="Herman E.K."/>
            <person name="Lin Y.C."/>
            <person name="Napier J."/>
            <person name="Ogata H."/>
            <person name="Sarno A.F."/>
            <person name="Shmutz J."/>
            <person name="Schroeder D."/>
            <person name="de Vargas C."/>
            <person name="Verret F."/>
            <person name="von Dassow P."/>
            <person name="Valentin K."/>
            <person name="Van de Peer Y."/>
            <person name="Wheeler G."/>
            <person name="Dacks J.B."/>
            <person name="Delwiche C.F."/>
            <person name="Dyhrman S.T."/>
            <person name="Glockner G."/>
            <person name="John U."/>
            <person name="Richards T."/>
            <person name="Worden A.Z."/>
            <person name="Zhang X."/>
            <person name="Grigoriev I.V."/>
            <person name="Allen A.E."/>
            <person name="Bidle K."/>
            <person name="Borodovsky M."/>
            <person name="Bowler C."/>
            <person name="Brownlee C."/>
            <person name="Cock J.M."/>
            <person name="Elias M."/>
            <person name="Gladyshev V.N."/>
            <person name="Groth M."/>
            <person name="Guda C."/>
            <person name="Hadaegh A."/>
            <person name="Iglesias-Rodriguez M.D."/>
            <person name="Jenkins J."/>
            <person name="Jones B.M."/>
            <person name="Lawson T."/>
            <person name="Leese F."/>
            <person name="Lindquist E."/>
            <person name="Lobanov A."/>
            <person name="Lomsadze A."/>
            <person name="Malik S.B."/>
            <person name="Marsh M.E."/>
            <person name="Mackinder L."/>
            <person name="Mock T."/>
            <person name="Mueller-Roeber B."/>
            <person name="Pagarete A."/>
            <person name="Parker M."/>
            <person name="Probert I."/>
            <person name="Quesneville H."/>
            <person name="Raines C."/>
            <person name="Rensing S.A."/>
            <person name="Riano-Pachon D.M."/>
            <person name="Richier S."/>
            <person name="Rokitta S."/>
            <person name="Shiraiwa Y."/>
            <person name="Soanes D.M."/>
            <person name="van der Giezen M."/>
            <person name="Wahlund T.M."/>
            <person name="Williams B."/>
            <person name="Wilson W."/>
            <person name="Wolfe G."/>
            <person name="Wurch L.L."/>
        </authorList>
    </citation>
    <scope>NUCLEOTIDE SEQUENCE</scope>
</reference>
<evidence type="ECO:0000256" key="9">
    <source>
        <dbReference type="ARBA" id="ARBA00023136"/>
    </source>
</evidence>
<evidence type="ECO:0000256" key="1">
    <source>
        <dbReference type="ARBA" id="ARBA00004323"/>
    </source>
</evidence>
<organism evidence="12 13">
    <name type="scientific">Emiliania huxleyi (strain CCMP1516)</name>
    <dbReference type="NCBI Taxonomy" id="280463"/>
    <lineage>
        <taxon>Eukaryota</taxon>
        <taxon>Haptista</taxon>
        <taxon>Haptophyta</taxon>
        <taxon>Prymnesiophyceae</taxon>
        <taxon>Isochrysidales</taxon>
        <taxon>Noelaerhabdaceae</taxon>
        <taxon>Emiliania</taxon>
    </lineage>
</organism>
<keyword evidence="3 10" id="KW-0328">Glycosyltransferase</keyword>
<dbReference type="GO" id="GO:0006493">
    <property type="term" value="P:protein O-linked glycosylation"/>
    <property type="evidence" value="ECO:0007669"/>
    <property type="project" value="TreeGrafter"/>
</dbReference>
<evidence type="ECO:0000256" key="11">
    <source>
        <dbReference type="SAM" id="MobiDB-lite"/>
    </source>
</evidence>
<keyword evidence="7" id="KW-1133">Transmembrane helix</keyword>
<dbReference type="Gene3D" id="3.90.550.50">
    <property type="match status" value="1"/>
</dbReference>
<keyword evidence="9" id="KW-0472">Membrane</keyword>
<reference evidence="12" key="2">
    <citation type="submission" date="2024-10" db="UniProtKB">
        <authorList>
            <consortium name="EnsemblProtists"/>
        </authorList>
    </citation>
    <scope>IDENTIFICATION</scope>
</reference>
<dbReference type="RefSeq" id="XP_005756676.1">
    <property type="nucleotide sequence ID" value="XM_005756619.1"/>
</dbReference>